<accession>A0A502DYG4</accession>
<dbReference type="GO" id="GO:0016705">
    <property type="term" value="F:oxidoreductase activity, acting on paired donors, with incorporation or reduction of molecular oxygen"/>
    <property type="evidence" value="ECO:0007669"/>
    <property type="project" value="InterPro"/>
</dbReference>
<feature type="domain" description="Luciferase-like" evidence="1">
    <location>
        <begin position="12"/>
        <end position="126"/>
    </location>
</feature>
<dbReference type="PANTHER" id="PTHR30137:SF6">
    <property type="entry name" value="LUCIFERASE-LIKE MONOOXYGENASE"/>
    <property type="match status" value="1"/>
</dbReference>
<dbReference type="GO" id="GO:0005829">
    <property type="term" value="C:cytosol"/>
    <property type="evidence" value="ECO:0007669"/>
    <property type="project" value="TreeGrafter"/>
</dbReference>
<dbReference type="OrthoDB" id="7055978at2"/>
<gene>
    <name evidence="2" type="ORF">EAH82_02515</name>
</gene>
<organism evidence="2 3">
    <name type="scientific">Variovorax guangxiensis</name>
    <dbReference type="NCBI Taxonomy" id="1775474"/>
    <lineage>
        <taxon>Bacteria</taxon>
        <taxon>Pseudomonadati</taxon>
        <taxon>Pseudomonadota</taxon>
        <taxon>Betaproteobacteria</taxon>
        <taxon>Burkholderiales</taxon>
        <taxon>Comamonadaceae</taxon>
        <taxon>Variovorax</taxon>
    </lineage>
</organism>
<dbReference type="InterPro" id="IPR050766">
    <property type="entry name" value="Bact_Lucif_Oxidored"/>
</dbReference>
<dbReference type="SUPFAM" id="SSF51679">
    <property type="entry name" value="Bacterial luciferase-like"/>
    <property type="match status" value="1"/>
</dbReference>
<evidence type="ECO:0000313" key="2">
    <source>
        <dbReference type="EMBL" id="TPG30383.1"/>
    </source>
</evidence>
<proteinExistence type="predicted"/>
<dbReference type="RefSeq" id="WP_140838291.1">
    <property type="nucleotide sequence ID" value="NZ_RCZI01000001.1"/>
</dbReference>
<protein>
    <submittedName>
        <fullName evidence="2">LLM class flavin-dependent oxidoreductase</fullName>
    </submittedName>
</protein>
<dbReference type="InterPro" id="IPR036661">
    <property type="entry name" value="Luciferase-like_sf"/>
</dbReference>
<dbReference type="PANTHER" id="PTHR30137">
    <property type="entry name" value="LUCIFERASE-LIKE MONOOXYGENASE"/>
    <property type="match status" value="1"/>
</dbReference>
<dbReference type="Proteomes" id="UP000319212">
    <property type="component" value="Unassembled WGS sequence"/>
</dbReference>
<evidence type="ECO:0000313" key="3">
    <source>
        <dbReference type="Proteomes" id="UP000319212"/>
    </source>
</evidence>
<evidence type="ECO:0000259" key="1">
    <source>
        <dbReference type="Pfam" id="PF00296"/>
    </source>
</evidence>
<name>A0A502DYG4_9BURK</name>
<sequence length="306" mass="33178">MRIDLAGWTREATQGDPRAFFALFDAADRLGFDGVWFSEFRLPTADWPYPSPLLLAAALLARTERLRVGTAVLVLPLHQPLMLADEIAQLAFQSGGRIDIGVGRGTEPATLAALQIDAAETRGRFEHGCVTLQQHAAQVPLYIAGSTPETLGFAVARDIPLLLSLEPPEITQLGHVAELLRGRPSTLLQRSSLARYVCIGATAAQVTAQLDNLWAKLQARRNFFAAKRGVPLDQVPRIDPERMLRDQFIHGDPSQCHAQIAALQQRSGIGALRCVFNANGLLDNAQALAGMTLFANEVLPALRAPA</sequence>
<reference evidence="2 3" key="1">
    <citation type="journal article" date="2019" name="Environ. Microbiol.">
        <title>Species interactions and distinct microbial communities in high Arctic permafrost affected cryosols are associated with the CH4 and CO2 gas fluxes.</title>
        <authorList>
            <person name="Altshuler I."/>
            <person name="Hamel J."/>
            <person name="Turney S."/>
            <person name="Magnuson E."/>
            <person name="Levesque R."/>
            <person name="Greer C."/>
            <person name="Whyte L.G."/>
        </authorList>
    </citation>
    <scope>NUCLEOTIDE SEQUENCE [LARGE SCALE GENOMIC DNA]</scope>
    <source>
        <strain evidence="2 3">S06.C</strain>
    </source>
</reference>
<comment type="caution">
    <text evidence="2">The sequence shown here is derived from an EMBL/GenBank/DDBJ whole genome shotgun (WGS) entry which is preliminary data.</text>
</comment>
<dbReference type="Gene3D" id="3.20.20.30">
    <property type="entry name" value="Luciferase-like domain"/>
    <property type="match status" value="2"/>
</dbReference>
<dbReference type="EMBL" id="RCZI01000001">
    <property type="protein sequence ID" value="TPG30383.1"/>
    <property type="molecule type" value="Genomic_DNA"/>
</dbReference>
<dbReference type="InterPro" id="IPR011251">
    <property type="entry name" value="Luciferase-like_dom"/>
</dbReference>
<dbReference type="Pfam" id="PF00296">
    <property type="entry name" value="Bac_luciferase"/>
    <property type="match status" value="1"/>
</dbReference>
<dbReference type="AlphaFoldDB" id="A0A502DYG4"/>